<keyword evidence="7" id="KW-1185">Reference proteome</keyword>
<dbReference type="Pfam" id="PF02361">
    <property type="entry name" value="CbiQ"/>
    <property type="match status" value="1"/>
</dbReference>
<dbReference type="InterPro" id="IPR003339">
    <property type="entry name" value="ABC/ECF_trnsptr_transmembrane"/>
</dbReference>
<keyword evidence="3 5" id="KW-1133">Transmembrane helix</keyword>
<evidence type="ECO:0000313" key="6">
    <source>
        <dbReference type="EMBL" id="KGR90374.1"/>
    </source>
</evidence>
<comment type="caution">
    <text evidence="6">The sequence shown here is derived from an EMBL/GenBank/DDBJ whole genome shotgun (WGS) entry which is preliminary data.</text>
</comment>
<dbReference type="eggNOG" id="COG0619">
    <property type="taxonomic scope" value="Bacteria"/>
</dbReference>
<feature type="transmembrane region" description="Helical" evidence="5">
    <location>
        <begin position="261"/>
        <end position="280"/>
    </location>
</feature>
<feature type="transmembrane region" description="Helical" evidence="5">
    <location>
        <begin position="6"/>
        <end position="25"/>
    </location>
</feature>
<feature type="transmembrane region" description="Helical" evidence="5">
    <location>
        <begin position="93"/>
        <end position="116"/>
    </location>
</feature>
<evidence type="ECO:0000256" key="2">
    <source>
        <dbReference type="ARBA" id="ARBA00022692"/>
    </source>
</evidence>
<dbReference type="Proteomes" id="UP000030595">
    <property type="component" value="Unassembled WGS sequence"/>
</dbReference>
<organism evidence="6 7">
    <name type="scientific">Ureibacillus massiliensis 4400831 = CIP 108448 = CCUG 49529</name>
    <dbReference type="NCBI Taxonomy" id="1211035"/>
    <lineage>
        <taxon>Bacteria</taxon>
        <taxon>Bacillati</taxon>
        <taxon>Bacillota</taxon>
        <taxon>Bacilli</taxon>
        <taxon>Bacillales</taxon>
        <taxon>Caryophanaceae</taxon>
        <taxon>Ureibacillus</taxon>
    </lineage>
</organism>
<proteinExistence type="predicted"/>
<keyword evidence="4 5" id="KW-0472">Membrane</keyword>
<feature type="transmembrane region" description="Helical" evidence="5">
    <location>
        <begin position="122"/>
        <end position="144"/>
    </location>
</feature>
<dbReference type="RefSeq" id="WP_036177002.1">
    <property type="nucleotide sequence ID" value="NZ_AVCZ01000020.1"/>
</dbReference>
<dbReference type="OrthoDB" id="2039442at2"/>
<accession>A0A0A3J035</accession>
<evidence type="ECO:0000256" key="3">
    <source>
        <dbReference type="ARBA" id="ARBA00022989"/>
    </source>
</evidence>
<evidence type="ECO:0008006" key="8">
    <source>
        <dbReference type="Google" id="ProtNLM"/>
    </source>
</evidence>
<evidence type="ECO:0000256" key="1">
    <source>
        <dbReference type="ARBA" id="ARBA00004141"/>
    </source>
</evidence>
<dbReference type="GO" id="GO:0005886">
    <property type="term" value="C:plasma membrane"/>
    <property type="evidence" value="ECO:0007669"/>
    <property type="project" value="UniProtKB-ARBA"/>
</dbReference>
<sequence>MKAFETYHPIVIFCYFSSVICMTMFFMHPVYIVSTFFLATILRLIWLRGQFWKSSWYYVPLLLGMAVVNPLISHNGKLVILYINDNPITIEAIVYGFAIALLIVAIMFWFSCYNIAMTSDKFLYLFGKVSPVLALTISITMRLIPRFKHQLRVISEAQKTIGMDFTVGSPLHRVKSCMNILSILITWALENAIETADSMRARGYGVKKRSTFSLFVLEKRDVKMLVYITILISVCLYGVFTGYMTYYYYPTFMKLYWSMDHLLFYFDYLILLSIPIMTNVKEGIKWRYLQSKI</sequence>
<comment type="subcellular location">
    <subcellularLocation>
        <location evidence="1">Membrane</location>
        <topology evidence="1">Multi-pass membrane protein</topology>
    </subcellularLocation>
</comment>
<evidence type="ECO:0000256" key="4">
    <source>
        <dbReference type="ARBA" id="ARBA00023136"/>
    </source>
</evidence>
<dbReference type="CDD" id="cd16914">
    <property type="entry name" value="EcfT"/>
    <property type="match status" value="1"/>
</dbReference>
<feature type="transmembrane region" description="Helical" evidence="5">
    <location>
        <begin position="224"/>
        <end position="249"/>
    </location>
</feature>
<dbReference type="AlphaFoldDB" id="A0A0A3J035"/>
<feature type="transmembrane region" description="Helical" evidence="5">
    <location>
        <begin position="30"/>
        <end position="49"/>
    </location>
</feature>
<evidence type="ECO:0000256" key="5">
    <source>
        <dbReference type="SAM" id="Phobius"/>
    </source>
</evidence>
<gene>
    <name evidence="6" type="ORF">CD30_11845</name>
</gene>
<reference evidence="6 7" key="1">
    <citation type="submission" date="2014-02" db="EMBL/GenBank/DDBJ databases">
        <title>Draft genome sequence of Lysinibacillus massiliensis CCUG 49529.</title>
        <authorList>
            <person name="Zhang F."/>
            <person name="Wang G."/>
            <person name="Zhang L."/>
        </authorList>
    </citation>
    <scope>NUCLEOTIDE SEQUENCE [LARGE SCALE GENOMIC DNA]</scope>
    <source>
        <strain evidence="6 7">CCUG 49529</strain>
    </source>
</reference>
<protein>
    <recommendedName>
        <fullName evidence="8">Cobalt transporter</fullName>
    </recommendedName>
</protein>
<feature type="transmembrane region" description="Helical" evidence="5">
    <location>
        <begin position="55"/>
        <end position="72"/>
    </location>
</feature>
<name>A0A0A3J035_9BACL</name>
<dbReference type="EMBL" id="JPVQ01000020">
    <property type="protein sequence ID" value="KGR90374.1"/>
    <property type="molecule type" value="Genomic_DNA"/>
</dbReference>
<keyword evidence="2 5" id="KW-0812">Transmembrane</keyword>
<evidence type="ECO:0000313" key="7">
    <source>
        <dbReference type="Proteomes" id="UP000030595"/>
    </source>
</evidence>